<keyword evidence="2" id="KW-0378">Hydrolase</keyword>
<feature type="domain" description="AB hydrolase-1" evidence="1">
    <location>
        <begin position="3"/>
        <end position="224"/>
    </location>
</feature>
<proteinExistence type="predicted"/>
<dbReference type="PANTHER" id="PTHR43194">
    <property type="entry name" value="HYDROLASE ALPHA/BETA FOLD FAMILY"/>
    <property type="match status" value="1"/>
</dbReference>
<reference evidence="2 3" key="1">
    <citation type="submission" date="2021-08" db="EMBL/GenBank/DDBJ databases">
        <title>Nocardioides bacterium WL0053 sp. nov., isolated from the sediment.</title>
        <authorList>
            <person name="Wang L."/>
            <person name="Zhang D."/>
            <person name="Zhang A."/>
        </authorList>
    </citation>
    <scope>NUCLEOTIDE SEQUENCE [LARGE SCALE GENOMIC DNA]</scope>
    <source>
        <strain evidence="2 3">WL0053</strain>
    </source>
</reference>
<evidence type="ECO:0000259" key="1">
    <source>
        <dbReference type="Pfam" id="PF00561"/>
    </source>
</evidence>
<dbReference type="Gene3D" id="3.40.50.1820">
    <property type="entry name" value="alpha/beta hydrolase"/>
    <property type="match status" value="1"/>
</dbReference>
<dbReference type="SUPFAM" id="SSF53474">
    <property type="entry name" value="alpha/beta-Hydrolases"/>
    <property type="match status" value="1"/>
</dbReference>
<dbReference type="InterPro" id="IPR000073">
    <property type="entry name" value="AB_hydrolase_1"/>
</dbReference>
<protein>
    <submittedName>
        <fullName evidence="2">Alpha/beta hydrolase</fullName>
    </submittedName>
</protein>
<dbReference type="PANTHER" id="PTHR43194:SF5">
    <property type="entry name" value="PIMELOYL-[ACYL-CARRIER PROTEIN] METHYL ESTER ESTERASE"/>
    <property type="match status" value="1"/>
</dbReference>
<dbReference type="EMBL" id="JAIEZQ010000003">
    <property type="protein sequence ID" value="MBY9076626.1"/>
    <property type="molecule type" value="Genomic_DNA"/>
</dbReference>
<gene>
    <name evidence="2" type="ORF">K1X13_17465</name>
</gene>
<sequence length="242" mass="26484">MTWRQVVPGMADSFRVLVYDRRGHSRSERPATQGSLDEDADDLARLLEALDLAPAHVVASSLGGNIALRLAARRPDLFLSLTCHEPPLWGVLVDDPESQAMLAQGARSREAVRVRLVEGDHEGAARQFVDEIAFGPGAWDNQLPAEVKATMIRNAPTFLDEIQDPTQLTIDEDSLAGLAVPVRLTQGSESPPLFPRVIDRLEPLIPHVVRETIPGVAHVPHLTDAAVYVEATKRALEAVPRR</sequence>
<dbReference type="Proteomes" id="UP000754710">
    <property type="component" value="Unassembled WGS sequence"/>
</dbReference>
<comment type="caution">
    <text evidence="2">The sequence shown here is derived from an EMBL/GenBank/DDBJ whole genome shotgun (WGS) entry which is preliminary data.</text>
</comment>
<evidence type="ECO:0000313" key="3">
    <source>
        <dbReference type="Proteomes" id="UP000754710"/>
    </source>
</evidence>
<dbReference type="GO" id="GO:0016787">
    <property type="term" value="F:hydrolase activity"/>
    <property type="evidence" value="ECO:0007669"/>
    <property type="project" value="UniProtKB-KW"/>
</dbReference>
<dbReference type="InterPro" id="IPR050228">
    <property type="entry name" value="Carboxylesterase_BioH"/>
</dbReference>
<accession>A0ABS7RNT6</accession>
<keyword evidence="3" id="KW-1185">Reference proteome</keyword>
<organism evidence="2 3">
    <name type="scientific">Nocardioides jiangsuensis</name>
    <dbReference type="NCBI Taxonomy" id="2866161"/>
    <lineage>
        <taxon>Bacteria</taxon>
        <taxon>Bacillati</taxon>
        <taxon>Actinomycetota</taxon>
        <taxon>Actinomycetes</taxon>
        <taxon>Propionibacteriales</taxon>
        <taxon>Nocardioidaceae</taxon>
        <taxon>Nocardioides</taxon>
    </lineage>
</organism>
<name>A0ABS7RNT6_9ACTN</name>
<evidence type="ECO:0000313" key="2">
    <source>
        <dbReference type="EMBL" id="MBY9076626.1"/>
    </source>
</evidence>
<dbReference type="Pfam" id="PF00561">
    <property type="entry name" value="Abhydrolase_1"/>
    <property type="match status" value="1"/>
</dbReference>
<dbReference type="InterPro" id="IPR029058">
    <property type="entry name" value="AB_hydrolase_fold"/>
</dbReference>